<name>A0A1H8PSN1_9GAMM</name>
<dbReference type="Proteomes" id="UP000199657">
    <property type="component" value="Unassembled WGS sequence"/>
</dbReference>
<keyword evidence="4" id="KW-1133">Transmembrane helix</keyword>
<evidence type="ECO:0000313" key="6">
    <source>
        <dbReference type="EMBL" id="SEO44553.1"/>
    </source>
</evidence>
<keyword evidence="4" id="KW-0472">Membrane</keyword>
<keyword evidence="4" id="KW-0812">Transmembrane</keyword>
<dbReference type="PANTHER" id="PTHR43630">
    <property type="entry name" value="POLY-BETA-1,6-N-ACETYL-D-GLUCOSAMINE SYNTHASE"/>
    <property type="match status" value="1"/>
</dbReference>
<dbReference type="CDD" id="cd06423">
    <property type="entry name" value="CESA_like"/>
    <property type="match status" value="1"/>
</dbReference>
<evidence type="ECO:0000256" key="2">
    <source>
        <dbReference type="ARBA" id="ARBA00022676"/>
    </source>
</evidence>
<keyword evidence="3 6" id="KW-0808">Transferase</keyword>
<dbReference type="STRING" id="406100.SAMN04488052_101112"/>
<dbReference type="AlphaFoldDB" id="A0A1H8PSN1"/>
<gene>
    <name evidence="6" type="ORF">SAMN04488052_101112</name>
</gene>
<feature type="transmembrane region" description="Helical" evidence="4">
    <location>
        <begin position="346"/>
        <end position="370"/>
    </location>
</feature>
<protein>
    <submittedName>
        <fullName evidence="6">Glycosyltransferase, catalytic subunit of cellulose synthase and poly-beta-1,6-N-acetylglucosamine synthase</fullName>
    </submittedName>
</protein>
<dbReference type="Gene3D" id="3.90.550.10">
    <property type="entry name" value="Spore Coat Polysaccharide Biosynthesis Protein SpsA, Chain A"/>
    <property type="match status" value="1"/>
</dbReference>
<keyword evidence="2" id="KW-0328">Glycosyltransferase</keyword>
<feature type="transmembrane region" description="Helical" evidence="4">
    <location>
        <begin position="382"/>
        <end position="404"/>
    </location>
</feature>
<evidence type="ECO:0000256" key="3">
    <source>
        <dbReference type="ARBA" id="ARBA00022679"/>
    </source>
</evidence>
<dbReference type="PANTHER" id="PTHR43630:SF1">
    <property type="entry name" value="POLY-BETA-1,6-N-ACETYL-D-GLUCOSAMINE SYNTHASE"/>
    <property type="match status" value="1"/>
</dbReference>
<comment type="similarity">
    <text evidence="1">Belongs to the glycosyltransferase 2 family.</text>
</comment>
<dbReference type="OrthoDB" id="396512at2"/>
<dbReference type="EMBL" id="FOEG01000001">
    <property type="protein sequence ID" value="SEO44553.1"/>
    <property type="molecule type" value="Genomic_DNA"/>
</dbReference>
<accession>A0A1H8PSN1</accession>
<dbReference type="InterPro" id="IPR029044">
    <property type="entry name" value="Nucleotide-diphossugar_trans"/>
</dbReference>
<dbReference type="InterPro" id="IPR001173">
    <property type="entry name" value="Glyco_trans_2-like"/>
</dbReference>
<organism evidence="6 7">
    <name type="scientific">Aquisalimonas asiatica</name>
    <dbReference type="NCBI Taxonomy" id="406100"/>
    <lineage>
        <taxon>Bacteria</taxon>
        <taxon>Pseudomonadati</taxon>
        <taxon>Pseudomonadota</taxon>
        <taxon>Gammaproteobacteria</taxon>
        <taxon>Chromatiales</taxon>
        <taxon>Ectothiorhodospiraceae</taxon>
        <taxon>Aquisalimonas</taxon>
    </lineage>
</organism>
<evidence type="ECO:0000256" key="4">
    <source>
        <dbReference type="SAM" id="Phobius"/>
    </source>
</evidence>
<dbReference type="GO" id="GO:0016757">
    <property type="term" value="F:glycosyltransferase activity"/>
    <property type="evidence" value="ECO:0007669"/>
    <property type="project" value="UniProtKB-KW"/>
</dbReference>
<dbReference type="Pfam" id="PF00535">
    <property type="entry name" value="Glycos_transf_2"/>
    <property type="match status" value="1"/>
</dbReference>
<sequence length="466" mass="52117">MTGDILVIAQLVFLAYFIGLNGGYLTLNLLALASLRRSLRYRTDGETGVPYLGIEPGTSLLVPAYNEETTIVASIRSMLQLEYPDFEIIVINDGSRDETLDALKRAFDLQPQLDPALRVVPCAPVRGVFRSRNHPELTVVDKANGGKADALNAGLNYASKPLFCAVDADSILQRDSLLRVVQPFMDDERTIAAGGTVRVANGSDVQGGFLVSAGLPRSLLARLQIVEYLRAFLFGRLGWSPLNALLIISGAFGLFDRDRVIAAGGYRTDCVGEDMELVVRLHQYHRERRIPYRIRYVPDPICWTEVPEDMGTLHRQRTRWQRGLAESLTSNWRLAANPRGGMPGRVAWPFMAIFEWLGPLIELAGYLFMVTGFAMGFVSGPALLAFMLVAVGFGMVLSVTALLLEALSFRVYTRRTDMLRLFLAALVENLGYRQLNTLWRCQGLWQWLRGKRHEWGEMRRVGTWSS</sequence>
<reference evidence="6 7" key="1">
    <citation type="submission" date="2016-10" db="EMBL/GenBank/DDBJ databases">
        <authorList>
            <person name="de Groot N.N."/>
        </authorList>
    </citation>
    <scope>NUCLEOTIDE SEQUENCE [LARGE SCALE GENOMIC DNA]</scope>
    <source>
        <strain evidence="6 7">CGMCC 1.6291</strain>
    </source>
</reference>
<feature type="transmembrane region" description="Helical" evidence="4">
    <location>
        <begin position="6"/>
        <end position="32"/>
    </location>
</feature>
<keyword evidence="7" id="KW-1185">Reference proteome</keyword>
<dbReference type="SUPFAM" id="SSF53448">
    <property type="entry name" value="Nucleotide-diphospho-sugar transferases"/>
    <property type="match status" value="1"/>
</dbReference>
<evidence type="ECO:0000313" key="7">
    <source>
        <dbReference type="Proteomes" id="UP000199657"/>
    </source>
</evidence>
<evidence type="ECO:0000256" key="1">
    <source>
        <dbReference type="ARBA" id="ARBA00006739"/>
    </source>
</evidence>
<evidence type="ECO:0000259" key="5">
    <source>
        <dbReference type="Pfam" id="PF00535"/>
    </source>
</evidence>
<feature type="domain" description="Glycosyltransferase 2-like" evidence="5">
    <location>
        <begin position="59"/>
        <end position="201"/>
    </location>
</feature>
<proteinExistence type="inferred from homology"/>
<dbReference type="RefSeq" id="WP_091639015.1">
    <property type="nucleotide sequence ID" value="NZ_FOEG01000001.1"/>
</dbReference>